<feature type="compositionally biased region" description="Basic and acidic residues" evidence="1">
    <location>
        <begin position="53"/>
        <end position="64"/>
    </location>
</feature>
<dbReference type="EMBL" id="CAJSLV010000091">
    <property type="protein sequence ID" value="CAG6397653.1"/>
    <property type="molecule type" value="Genomic_DNA"/>
</dbReference>
<evidence type="ECO:0000313" key="2">
    <source>
        <dbReference type="EMBL" id="CAG6397653.1"/>
    </source>
</evidence>
<feature type="region of interest" description="Disordered" evidence="1">
    <location>
        <begin position="194"/>
        <end position="239"/>
    </location>
</feature>
<feature type="compositionally biased region" description="Basic and acidic residues" evidence="1">
    <location>
        <begin position="196"/>
        <end position="205"/>
    </location>
</feature>
<dbReference type="AlphaFoldDB" id="A0A9W4EAU1"/>
<feature type="compositionally biased region" description="Basic residues" evidence="1">
    <location>
        <begin position="111"/>
        <end position="128"/>
    </location>
</feature>
<gene>
    <name evidence="2" type="ORF">SCOCK_590027</name>
</gene>
<dbReference type="Proteomes" id="UP001152519">
    <property type="component" value="Unassembled WGS sequence"/>
</dbReference>
<sequence>MGLGHRGRPGRTGPLGGRAAGHRDQQRRGTDRARTAVGGRRPGRRAGGPDGLAVRDEGRHDLAARLEAQGLEDRRGQTGRQPGTGRTDRHAADRPFGGLPLRARAPGGRRPAQRLRRPRRQPRRRRPGARGQRPRLAAAAARTRHRTQGRAARLGLGLLGGLVRRILGRHLRWRRPAHAQGEVPRALPLRPRLCRGRADHQERRRLGPPRLPLTCSDPPLTGRDVPAPGRRPRHPRIPR</sequence>
<feature type="region of interest" description="Disordered" evidence="1">
    <location>
        <begin position="1"/>
        <end position="149"/>
    </location>
</feature>
<reference evidence="2" key="1">
    <citation type="submission" date="2021-05" db="EMBL/GenBank/DDBJ databases">
        <authorList>
            <person name="Arsene-Ploetze F."/>
        </authorList>
    </citation>
    <scope>NUCLEOTIDE SEQUENCE</scope>
    <source>
        <strain evidence="2">DSM 42138</strain>
    </source>
</reference>
<feature type="compositionally biased region" description="Basic and acidic residues" evidence="1">
    <location>
        <begin position="21"/>
        <end position="34"/>
    </location>
</feature>
<accession>A0A9W4EAU1</accession>
<feature type="compositionally biased region" description="Low complexity" evidence="1">
    <location>
        <begin position="129"/>
        <end position="141"/>
    </location>
</feature>
<evidence type="ECO:0000313" key="3">
    <source>
        <dbReference type="Proteomes" id="UP001152519"/>
    </source>
</evidence>
<proteinExistence type="predicted"/>
<protein>
    <submittedName>
        <fullName evidence="2">Uncharacterized protein</fullName>
    </submittedName>
</protein>
<keyword evidence="3" id="KW-1185">Reference proteome</keyword>
<comment type="caution">
    <text evidence="2">The sequence shown here is derived from an EMBL/GenBank/DDBJ whole genome shotgun (WGS) entry which is preliminary data.</text>
</comment>
<feature type="compositionally biased region" description="Low complexity" evidence="1">
    <location>
        <begin position="97"/>
        <end position="110"/>
    </location>
</feature>
<organism evidence="2 3">
    <name type="scientific">Actinacidiphila cocklensis</name>
    <dbReference type="NCBI Taxonomy" id="887465"/>
    <lineage>
        <taxon>Bacteria</taxon>
        <taxon>Bacillati</taxon>
        <taxon>Actinomycetota</taxon>
        <taxon>Actinomycetes</taxon>
        <taxon>Kitasatosporales</taxon>
        <taxon>Streptomycetaceae</taxon>
        <taxon>Actinacidiphila</taxon>
    </lineage>
</organism>
<name>A0A9W4EAU1_9ACTN</name>
<evidence type="ECO:0000256" key="1">
    <source>
        <dbReference type="SAM" id="MobiDB-lite"/>
    </source>
</evidence>
<feature type="compositionally biased region" description="Basic residues" evidence="1">
    <location>
        <begin position="230"/>
        <end position="239"/>
    </location>
</feature>